<comment type="caution">
    <text evidence="2">The sequence shown here is derived from an EMBL/GenBank/DDBJ whole genome shotgun (WGS) entry which is preliminary data.</text>
</comment>
<accession>A0A9X4AJI1</accession>
<feature type="transmembrane region" description="Helical" evidence="1">
    <location>
        <begin position="130"/>
        <end position="148"/>
    </location>
</feature>
<feature type="transmembrane region" description="Helical" evidence="1">
    <location>
        <begin position="105"/>
        <end position="123"/>
    </location>
</feature>
<feature type="transmembrane region" description="Helical" evidence="1">
    <location>
        <begin position="154"/>
        <end position="173"/>
    </location>
</feature>
<evidence type="ECO:0000313" key="2">
    <source>
        <dbReference type="EMBL" id="MDC3422272.1"/>
    </source>
</evidence>
<proteinExistence type="predicted"/>
<dbReference type="InterPro" id="IPR053824">
    <property type="entry name" value="DUF7010"/>
</dbReference>
<feature type="transmembrane region" description="Helical" evidence="1">
    <location>
        <begin position="78"/>
        <end position="99"/>
    </location>
</feature>
<dbReference type="EMBL" id="JAMQJZ010000018">
    <property type="protein sequence ID" value="MDC3422272.1"/>
    <property type="molecule type" value="Genomic_DNA"/>
</dbReference>
<dbReference type="AlphaFoldDB" id="A0A9X4AJI1"/>
<keyword evidence="3" id="KW-1185">Reference proteome</keyword>
<evidence type="ECO:0000256" key="1">
    <source>
        <dbReference type="SAM" id="Phobius"/>
    </source>
</evidence>
<dbReference type="RefSeq" id="WP_259868128.1">
    <property type="nucleotide sequence ID" value="NZ_JAMQJZ010000018.1"/>
</dbReference>
<dbReference type="Proteomes" id="UP001145072">
    <property type="component" value="Unassembled WGS sequence"/>
</dbReference>
<gene>
    <name evidence="2" type="ORF">NC661_18130</name>
</gene>
<feature type="transmembrane region" description="Helical" evidence="1">
    <location>
        <begin position="45"/>
        <end position="66"/>
    </location>
</feature>
<keyword evidence="1" id="KW-0472">Membrane</keyword>
<keyword evidence="1" id="KW-1133">Transmembrane helix</keyword>
<protein>
    <submittedName>
        <fullName evidence="2">Uncharacterized protein</fullName>
    </submittedName>
</protein>
<sequence>MNLEELRDDLSVRCKNGISFLIAGTLIWTIITILFLQSFDLTQKNIFTLFATGLMMPLSLLATRLIKAEFSVKNNPINQLGIFLNIAQLMYFPLLYWAFVENPEGFIVFFAVITGAHFFPYGWSYHTKAYYVMAPVISIVVTILGLNVSESYMWMVPFAVVLCLLVLIGWLLIDYKQKVSTPQQPSLQKTS</sequence>
<feature type="transmembrane region" description="Helical" evidence="1">
    <location>
        <begin position="20"/>
        <end position="39"/>
    </location>
</feature>
<reference evidence="2" key="1">
    <citation type="submission" date="2022-06" db="EMBL/GenBank/DDBJ databases">
        <title>Aquibacillus sp. a new bacterium isolated from soil saline samples.</title>
        <authorList>
            <person name="Galisteo C."/>
            <person name="De La Haba R."/>
            <person name="Sanchez-Porro C."/>
            <person name="Ventosa A."/>
        </authorList>
    </citation>
    <scope>NUCLEOTIDE SEQUENCE</scope>
    <source>
        <strain evidence="2">JCM 12387</strain>
    </source>
</reference>
<dbReference type="Pfam" id="PF22765">
    <property type="entry name" value="DUF7010"/>
    <property type="match status" value="1"/>
</dbReference>
<keyword evidence="1" id="KW-0812">Transmembrane</keyword>
<name>A0A9X4AJI1_9BACI</name>
<evidence type="ECO:0000313" key="3">
    <source>
        <dbReference type="Proteomes" id="UP001145072"/>
    </source>
</evidence>
<organism evidence="2 3">
    <name type="scientific">Aquibacillus koreensis</name>
    <dbReference type="NCBI Taxonomy" id="279446"/>
    <lineage>
        <taxon>Bacteria</taxon>
        <taxon>Bacillati</taxon>
        <taxon>Bacillota</taxon>
        <taxon>Bacilli</taxon>
        <taxon>Bacillales</taxon>
        <taxon>Bacillaceae</taxon>
        <taxon>Aquibacillus</taxon>
    </lineage>
</organism>